<evidence type="ECO:0000313" key="2">
    <source>
        <dbReference type="EMBL" id="MBL1219771.1"/>
    </source>
</evidence>
<name>A0ABS1QB01_9FLAO</name>
<proteinExistence type="predicted"/>
<dbReference type="Proteomes" id="UP000661696">
    <property type="component" value="Unassembled WGS sequence"/>
</dbReference>
<dbReference type="RefSeq" id="WP_202089115.1">
    <property type="nucleotide sequence ID" value="NZ_JAELVM010000001.1"/>
</dbReference>
<feature type="signal peptide" evidence="1">
    <location>
        <begin position="1"/>
        <end position="18"/>
    </location>
</feature>
<evidence type="ECO:0000256" key="1">
    <source>
        <dbReference type="SAM" id="SignalP"/>
    </source>
</evidence>
<sequence>MKKIATVLAFAASVTAFAQGRLIINNYSAYDFRGDVIAHNMTSPCYPRVANSTLITVPADANMGNGNHLQYDNFRDQFGSSFYPTANWTVVTNPNTTNVSPWNDPSLVPGGTLSNTTVWNVAKFSMVYPGTTTNVIGFSATLAVPQNPCYASPDNFTTSNGLNSGDIFTITSGGVSTTFLQVY</sequence>
<comment type="caution">
    <text evidence="2">The sequence shown here is derived from an EMBL/GenBank/DDBJ whole genome shotgun (WGS) entry which is preliminary data.</text>
</comment>
<feature type="chain" id="PRO_5045048081" evidence="1">
    <location>
        <begin position="19"/>
        <end position="183"/>
    </location>
</feature>
<keyword evidence="1" id="KW-0732">Signal</keyword>
<organism evidence="2 3">
    <name type="scientific">Chryseobacterium endalhagicum</name>
    <dbReference type="NCBI Taxonomy" id="2797638"/>
    <lineage>
        <taxon>Bacteria</taxon>
        <taxon>Pseudomonadati</taxon>
        <taxon>Bacteroidota</taxon>
        <taxon>Flavobacteriia</taxon>
        <taxon>Flavobacteriales</taxon>
        <taxon>Weeksellaceae</taxon>
        <taxon>Chryseobacterium group</taxon>
        <taxon>Chryseobacterium</taxon>
    </lineage>
</organism>
<gene>
    <name evidence="2" type="ORF">JET18_02925</name>
</gene>
<keyword evidence="3" id="KW-1185">Reference proteome</keyword>
<protein>
    <submittedName>
        <fullName evidence="2">Uncharacterized protein</fullName>
    </submittedName>
</protein>
<dbReference type="EMBL" id="JAELVM010000001">
    <property type="protein sequence ID" value="MBL1219771.1"/>
    <property type="molecule type" value="Genomic_DNA"/>
</dbReference>
<accession>A0ABS1QB01</accession>
<evidence type="ECO:0000313" key="3">
    <source>
        <dbReference type="Proteomes" id="UP000661696"/>
    </source>
</evidence>
<reference evidence="2 3" key="1">
    <citation type="submission" date="2020-12" db="EMBL/GenBank/DDBJ databases">
        <title>Chryseobacterium endoalhailicus sp. nov., isolated from seed of leguminous plant.</title>
        <authorList>
            <person name="Zhang X."/>
        </authorList>
    </citation>
    <scope>NUCLEOTIDE SEQUENCE [LARGE SCALE GENOMIC DNA]</scope>
    <source>
        <strain evidence="2 3">L7</strain>
    </source>
</reference>